<keyword evidence="4 6" id="KW-0408">Iron</keyword>
<evidence type="ECO:0000256" key="4">
    <source>
        <dbReference type="ARBA" id="ARBA00023004"/>
    </source>
</evidence>
<evidence type="ECO:0000313" key="8">
    <source>
        <dbReference type="EMBL" id="KAK4034125.1"/>
    </source>
</evidence>
<dbReference type="PANTHER" id="PTHR47582">
    <property type="entry name" value="P450, PUTATIVE (EUROFUNG)-RELATED"/>
    <property type="match status" value="1"/>
</dbReference>
<dbReference type="PROSITE" id="PS00086">
    <property type="entry name" value="CYTOCHROME_P450"/>
    <property type="match status" value="1"/>
</dbReference>
<comment type="similarity">
    <text evidence="2 7">Belongs to the cytochrome P450 family.</text>
</comment>
<name>A0AAN6SNZ0_9PEZI</name>
<keyword evidence="6 7" id="KW-0349">Heme</keyword>
<dbReference type="EMBL" id="MU854494">
    <property type="protein sequence ID" value="KAK4034125.1"/>
    <property type="molecule type" value="Genomic_DNA"/>
</dbReference>
<comment type="cofactor">
    <cofactor evidence="1 6">
        <name>heme</name>
        <dbReference type="ChEBI" id="CHEBI:30413"/>
    </cofactor>
</comment>
<protein>
    <submittedName>
        <fullName evidence="8">Cytochrome P450</fullName>
    </submittedName>
</protein>
<evidence type="ECO:0000256" key="7">
    <source>
        <dbReference type="RuleBase" id="RU000461"/>
    </source>
</evidence>
<keyword evidence="7" id="KW-0560">Oxidoreductase</keyword>
<accession>A0AAN6SNZ0</accession>
<dbReference type="InterPro" id="IPR053007">
    <property type="entry name" value="CYP450_monoxygenase_sec-met"/>
</dbReference>
<evidence type="ECO:0000256" key="6">
    <source>
        <dbReference type="PIRSR" id="PIRSR602403-1"/>
    </source>
</evidence>
<keyword evidence="5 7" id="KW-0503">Monooxygenase</keyword>
<evidence type="ECO:0000256" key="3">
    <source>
        <dbReference type="ARBA" id="ARBA00022723"/>
    </source>
</evidence>
<evidence type="ECO:0000256" key="2">
    <source>
        <dbReference type="ARBA" id="ARBA00010617"/>
    </source>
</evidence>
<feature type="binding site" description="axial binding residue" evidence="6">
    <location>
        <position position="163"/>
    </location>
    <ligand>
        <name>heme</name>
        <dbReference type="ChEBI" id="CHEBI:30413"/>
    </ligand>
    <ligandPart>
        <name>Fe</name>
        <dbReference type="ChEBI" id="CHEBI:18248"/>
    </ligandPart>
</feature>
<dbReference type="GO" id="GO:0020037">
    <property type="term" value="F:heme binding"/>
    <property type="evidence" value="ECO:0007669"/>
    <property type="project" value="InterPro"/>
</dbReference>
<dbReference type="Gene3D" id="1.10.630.10">
    <property type="entry name" value="Cytochrome P450"/>
    <property type="match status" value="1"/>
</dbReference>
<reference evidence="9" key="1">
    <citation type="journal article" date="2023" name="Mol. Phylogenet. Evol.">
        <title>Genome-scale phylogeny and comparative genomics of the fungal order Sordariales.</title>
        <authorList>
            <person name="Hensen N."/>
            <person name="Bonometti L."/>
            <person name="Westerberg I."/>
            <person name="Brannstrom I.O."/>
            <person name="Guillou S."/>
            <person name="Cros-Aarteil S."/>
            <person name="Calhoun S."/>
            <person name="Haridas S."/>
            <person name="Kuo A."/>
            <person name="Mondo S."/>
            <person name="Pangilinan J."/>
            <person name="Riley R."/>
            <person name="LaButti K."/>
            <person name="Andreopoulos B."/>
            <person name="Lipzen A."/>
            <person name="Chen C."/>
            <person name="Yan M."/>
            <person name="Daum C."/>
            <person name="Ng V."/>
            <person name="Clum A."/>
            <person name="Steindorff A."/>
            <person name="Ohm R.A."/>
            <person name="Martin F."/>
            <person name="Silar P."/>
            <person name="Natvig D.O."/>
            <person name="Lalanne C."/>
            <person name="Gautier V."/>
            <person name="Ament-Velasquez S.L."/>
            <person name="Kruys A."/>
            <person name="Hutchinson M.I."/>
            <person name="Powell A.J."/>
            <person name="Barry K."/>
            <person name="Miller A.N."/>
            <person name="Grigoriev I.V."/>
            <person name="Debuchy R."/>
            <person name="Gladieux P."/>
            <person name="Hiltunen Thoren M."/>
            <person name="Johannesson H."/>
        </authorList>
    </citation>
    <scope>NUCLEOTIDE SEQUENCE [LARGE SCALE GENOMIC DNA]</scope>
    <source>
        <strain evidence="9">CBS 284.82</strain>
    </source>
</reference>
<dbReference type="PANTHER" id="PTHR47582:SF1">
    <property type="entry name" value="P450, PUTATIVE (EUROFUNG)-RELATED"/>
    <property type="match status" value="1"/>
</dbReference>
<dbReference type="AlphaFoldDB" id="A0AAN6SNZ0"/>
<dbReference type="InterPro" id="IPR001128">
    <property type="entry name" value="Cyt_P450"/>
</dbReference>
<dbReference type="InterPro" id="IPR036396">
    <property type="entry name" value="Cyt_P450_sf"/>
</dbReference>
<dbReference type="GO" id="GO:0016705">
    <property type="term" value="F:oxidoreductase activity, acting on paired donors, with incorporation or reduction of molecular oxygen"/>
    <property type="evidence" value="ECO:0007669"/>
    <property type="project" value="InterPro"/>
</dbReference>
<keyword evidence="3 6" id="KW-0479">Metal-binding</keyword>
<gene>
    <name evidence="8" type="ORF">C8A01DRAFT_19020</name>
</gene>
<organism evidence="8 9">
    <name type="scientific">Parachaetomium inaequale</name>
    <dbReference type="NCBI Taxonomy" id="2588326"/>
    <lineage>
        <taxon>Eukaryota</taxon>
        <taxon>Fungi</taxon>
        <taxon>Dikarya</taxon>
        <taxon>Ascomycota</taxon>
        <taxon>Pezizomycotina</taxon>
        <taxon>Sordariomycetes</taxon>
        <taxon>Sordariomycetidae</taxon>
        <taxon>Sordariales</taxon>
        <taxon>Chaetomiaceae</taxon>
        <taxon>Parachaetomium</taxon>
    </lineage>
</organism>
<dbReference type="GO" id="GO:0004497">
    <property type="term" value="F:monooxygenase activity"/>
    <property type="evidence" value="ECO:0007669"/>
    <property type="project" value="UniProtKB-KW"/>
</dbReference>
<proteinExistence type="inferred from homology"/>
<dbReference type="GO" id="GO:0005506">
    <property type="term" value="F:iron ion binding"/>
    <property type="evidence" value="ECO:0007669"/>
    <property type="project" value="InterPro"/>
</dbReference>
<sequence length="237" mass="25831">MVWFVFSSAKAGGLVERLRREVQEGLVLGRGADETVEGGEGEVVRLGVAVARVEERCPLLMACYREAQRFTVHQVSTRVAMKDTVLSGKEGKEYLLKEGAVVQLVIGVGHAMREYWGEDVGEFRPERFLGLNEGRKGEGADGPGSARAMRAAFQPFGGGLHLCPGRQFAFAELMAVMGTLLLGFEVEPLEGADWNLPGFATRSLVDAVTKPANNGEGFGVKVTRRPGWEGVRWSYEL</sequence>
<keyword evidence="9" id="KW-1185">Reference proteome</keyword>
<dbReference type="PRINTS" id="PR00465">
    <property type="entry name" value="EP450IV"/>
</dbReference>
<comment type="caution">
    <text evidence="8">The sequence shown here is derived from an EMBL/GenBank/DDBJ whole genome shotgun (WGS) entry which is preliminary data.</text>
</comment>
<evidence type="ECO:0000313" key="9">
    <source>
        <dbReference type="Proteomes" id="UP001303115"/>
    </source>
</evidence>
<evidence type="ECO:0000256" key="5">
    <source>
        <dbReference type="ARBA" id="ARBA00023033"/>
    </source>
</evidence>
<dbReference type="Pfam" id="PF00067">
    <property type="entry name" value="p450"/>
    <property type="match status" value="1"/>
</dbReference>
<dbReference type="Proteomes" id="UP001303115">
    <property type="component" value="Unassembled WGS sequence"/>
</dbReference>
<dbReference type="SUPFAM" id="SSF48264">
    <property type="entry name" value="Cytochrome P450"/>
    <property type="match status" value="1"/>
</dbReference>
<dbReference type="InterPro" id="IPR017972">
    <property type="entry name" value="Cyt_P450_CS"/>
</dbReference>
<evidence type="ECO:0000256" key="1">
    <source>
        <dbReference type="ARBA" id="ARBA00001971"/>
    </source>
</evidence>
<dbReference type="InterPro" id="IPR002403">
    <property type="entry name" value="Cyt_P450_E_grp-IV"/>
</dbReference>